<keyword evidence="1" id="KW-1133">Transmembrane helix</keyword>
<feature type="transmembrane region" description="Helical" evidence="1">
    <location>
        <begin position="149"/>
        <end position="173"/>
    </location>
</feature>
<dbReference type="SUPFAM" id="SSF103473">
    <property type="entry name" value="MFS general substrate transporter"/>
    <property type="match status" value="1"/>
</dbReference>
<evidence type="ECO:0008006" key="4">
    <source>
        <dbReference type="Google" id="ProtNLM"/>
    </source>
</evidence>
<organism evidence="2 3">
    <name type="scientific">Francisella halioticida</name>
    <dbReference type="NCBI Taxonomy" id="549298"/>
    <lineage>
        <taxon>Bacteria</taxon>
        <taxon>Pseudomonadati</taxon>
        <taxon>Pseudomonadota</taxon>
        <taxon>Gammaproteobacteria</taxon>
        <taxon>Thiotrichales</taxon>
        <taxon>Francisellaceae</taxon>
        <taxon>Francisella</taxon>
    </lineage>
</organism>
<feature type="transmembrane region" description="Helical" evidence="1">
    <location>
        <begin position="57"/>
        <end position="80"/>
    </location>
</feature>
<sequence length="215" mass="23882">MAKFSTWQTSYLIVAIVEISLLIYSQKILRQDAKLQKLISLSAIHHILLSHIKNKTFIISMFSLALCYCTYIQVILVNLGLMLQHKTSTIHISFYIVILLLAATYVVSTILVGKLSHILHKKRMPVIMLTIITIGVMLFSSSIPIIMLIGIYVITFGIGFLGPMFTSLGIISISTGYGTASAMITFSNALTASLFTFVESKLTLTPHSFIRTFDV</sequence>
<dbReference type="Proteomes" id="UP000249910">
    <property type="component" value="Chromosome"/>
</dbReference>
<evidence type="ECO:0000313" key="3">
    <source>
        <dbReference type="Proteomes" id="UP000249910"/>
    </source>
</evidence>
<evidence type="ECO:0000313" key="2">
    <source>
        <dbReference type="EMBL" id="ASG68755.1"/>
    </source>
</evidence>
<protein>
    <recommendedName>
        <fullName evidence="4">MFS transporter</fullName>
    </recommendedName>
</protein>
<dbReference type="InterPro" id="IPR036259">
    <property type="entry name" value="MFS_trans_sf"/>
</dbReference>
<reference evidence="2 3" key="1">
    <citation type="submission" date="2017-06" db="EMBL/GenBank/DDBJ databases">
        <title>Complete genome of Francisella halioticida.</title>
        <authorList>
            <person name="Sjodin A."/>
        </authorList>
    </citation>
    <scope>NUCLEOTIDE SEQUENCE [LARGE SCALE GENOMIC DNA]</scope>
    <source>
        <strain evidence="2 3">DSM 23729</strain>
    </source>
</reference>
<evidence type="ECO:0000256" key="1">
    <source>
        <dbReference type="SAM" id="Phobius"/>
    </source>
</evidence>
<feature type="transmembrane region" description="Helical" evidence="1">
    <location>
        <begin position="92"/>
        <end position="112"/>
    </location>
</feature>
<keyword evidence="1" id="KW-0812">Transmembrane</keyword>
<dbReference type="Gene3D" id="1.20.1720.10">
    <property type="entry name" value="Multidrug resistance protein D"/>
    <property type="match status" value="1"/>
</dbReference>
<dbReference type="EMBL" id="CP022132">
    <property type="protein sequence ID" value="ASG68755.1"/>
    <property type="molecule type" value="Genomic_DNA"/>
</dbReference>
<proteinExistence type="predicted"/>
<accession>A0ABM6M1G0</accession>
<feature type="transmembrane region" description="Helical" evidence="1">
    <location>
        <begin position="6"/>
        <end position="24"/>
    </location>
</feature>
<feature type="transmembrane region" description="Helical" evidence="1">
    <location>
        <begin position="124"/>
        <end position="143"/>
    </location>
</feature>
<keyword evidence="3" id="KW-1185">Reference proteome</keyword>
<keyword evidence="1" id="KW-0472">Membrane</keyword>
<name>A0ABM6M1G0_9GAMM</name>
<gene>
    <name evidence="2" type="ORF">CDV26_10505</name>
</gene>